<dbReference type="Proteomes" id="UP000182658">
    <property type="component" value="Unassembled WGS sequence"/>
</dbReference>
<feature type="chain" id="PRO_5009644967" description="Asl1-like glycosyl hydrolase catalytic domain-containing protein" evidence="1">
    <location>
        <begin position="29"/>
        <end position="332"/>
    </location>
</feature>
<dbReference type="GO" id="GO:0071966">
    <property type="term" value="P:fungal-type cell wall polysaccharide metabolic process"/>
    <property type="evidence" value="ECO:0007669"/>
    <property type="project" value="TreeGrafter"/>
</dbReference>
<evidence type="ECO:0000313" key="4">
    <source>
        <dbReference type="Proteomes" id="UP000182658"/>
    </source>
</evidence>
<protein>
    <recommendedName>
        <fullName evidence="2">Asl1-like glycosyl hydrolase catalytic domain-containing protein</fullName>
    </recommendedName>
</protein>
<evidence type="ECO:0000259" key="2">
    <source>
        <dbReference type="Pfam" id="PF11790"/>
    </source>
</evidence>
<keyword evidence="4" id="KW-1185">Reference proteome</keyword>
<dbReference type="Pfam" id="PF11790">
    <property type="entry name" value="Glyco_hydro_cc"/>
    <property type="match status" value="1"/>
</dbReference>
<accession>A0A1J7IYC5</accession>
<sequence>MAPPTSRSWLSCLISFVAICASASPAAATSSSKRGLVFTPNVTHPMDNYIWTQKPSDLTWYYNYGASPSGVFSNVTQEAFEFVPMLWGAPADASDTTFLTTVKGLITNGRNITHVMTFNEPDGPSEWGGSNVDPTMAAKVWMTNIVPLQEMGIKVGLPACTGGWGGIPWTNQFLGNCSKLISTSTGGKTKNCTFDFIPLHWYGNFGGLASHIGEYQSTYNATNPKIWVTEYNFDNQDLPTTQEFFNMSAEYMDRLTYLERYSLFAAFRSDVSNVGANATMLSSGGQLTDIGAWYLGRSATGVKPTDTKSSGAVVDLDFRRCICGWDNGYYYT</sequence>
<dbReference type="InterPro" id="IPR017853">
    <property type="entry name" value="GH"/>
</dbReference>
<dbReference type="GO" id="GO:0009277">
    <property type="term" value="C:fungal-type cell wall"/>
    <property type="evidence" value="ECO:0007669"/>
    <property type="project" value="TreeGrafter"/>
</dbReference>
<proteinExistence type="predicted"/>
<gene>
    <name evidence="3" type="ORF">CONLIGDRAFT_653291</name>
</gene>
<organism evidence="3 4">
    <name type="scientific">Coniochaeta ligniaria NRRL 30616</name>
    <dbReference type="NCBI Taxonomy" id="1408157"/>
    <lineage>
        <taxon>Eukaryota</taxon>
        <taxon>Fungi</taxon>
        <taxon>Dikarya</taxon>
        <taxon>Ascomycota</taxon>
        <taxon>Pezizomycotina</taxon>
        <taxon>Sordariomycetes</taxon>
        <taxon>Sordariomycetidae</taxon>
        <taxon>Coniochaetales</taxon>
        <taxon>Coniochaetaceae</taxon>
        <taxon>Coniochaeta</taxon>
    </lineage>
</organism>
<feature type="signal peptide" evidence="1">
    <location>
        <begin position="1"/>
        <end position="28"/>
    </location>
</feature>
<dbReference type="InterPro" id="IPR024655">
    <property type="entry name" value="Asl1_glyco_hydro_catalytic"/>
</dbReference>
<dbReference type="InParanoid" id="A0A1J7IYC5"/>
<dbReference type="PANTHER" id="PTHR34154">
    <property type="entry name" value="ALKALI-SENSITIVE LINKAGE PROTEIN 1"/>
    <property type="match status" value="1"/>
</dbReference>
<dbReference type="PANTHER" id="PTHR34154:SF3">
    <property type="entry name" value="ALKALI-SENSITIVE LINKAGE PROTEIN 1"/>
    <property type="match status" value="1"/>
</dbReference>
<dbReference type="Gene3D" id="3.20.20.80">
    <property type="entry name" value="Glycosidases"/>
    <property type="match status" value="1"/>
</dbReference>
<name>A0A1J7IYC5_9PEZI</name>
<dbReference type="OrthoDB" id="43654at2759"/>
<keyword evidence="1" id="KW-0732">Signal</keyword>
<evidence type="ECO:0000256" key="1">
    <source>
        <dbReference type="SAM" id="SignalP"/>
    </source>
</evidence>
<dbReference type="AlphaFoldDB" id="A0A1J7IYC5"/>
<dbReference type="SUPFAM" id="SSF51445">
    <property type="entry name" value="(Trans)glycosidases"/>
    <property type="match status" value="1"/>
</dbReference>
<dbReference type="STRING" id="1408157.A0A1J7IYC5"/>
<feature type="domain" description="Asl1-like glycosyl hydrolase catalytic" evidence="2">
    <location>
        <begin position="36"/>
        <end position="294"/>
    </location>
</feature>
<reference evidence="3 4" key="1">
    <citation type="submission" date="2016-10" db="EMBL/GenBank/DDBJ databases">
        <title>Draft genome sequence of Coniochaeta ligniaria NRRL30616, a lignocellulolytic fungus for bioabatement of inhibitors in plant biomass hydrolysates.</title>
        <authorList>
            <consortium name="DOE Joint Genome Institute"/>
            <person name="Jimenez D.J."/>
            <person name="Hector R.E."/>
            <person name="Riley R."/>
            <person name="Sun H."/>
            <person name="Grigoriev I.V."/>
            <person name="Van Elsas J.D."/>
            <person name="Nichols N.N."/>
        </authorList>
    </citation>
    <scope>NUCLEOTIDE SEQUENCE [LARGE SCALE GENOMIC DNA]</scope>
    <source>
        <strain evidence="3 4">NRRL 30616</strain>
    </source>
</reference>
<evidence type="ECO:0000313" key="3">
    <source>
        <dbReference type="EMBL" id="OIW32751.1"/>
    </source>
</evidence>
<dbReference type="FunFam" id="3.20.20.80:FF:000207">
    <property type="entry name" value="Glycoside hydrolase family 128 protein"/>
    <property type="match status" value="1"/>
</dbReference>
<dbReference type="InterPro" id="IPR053183">
    <property type="entry name" value="ASL1"/>
</dbReference>
<dbReference type="EMBL" id="KV875095">
    <property type="protein sequence ID" value="OIW32751.1"/>
    <property type="molecule type" value="Genomic_DNA"/>
</dbReference>